<dbReference type="AlphaFoldDB" id="A0A7D5ZAT5"/>
<dbReference type="SMART" id="SM00382">
    <property type="entry name" value="AAA"/>
    <property type="match status" value="1"/>
</dbReference>
<dbReference type="NCBIfam" id="NF010068">
    <property type="entry name" value="PRK13548.1"/>
    <property type="match status" value="1"/>
</dbReference>
<dbReference type="PANTHER" id="PTHR42794">
    <property type="entry name" value="HEMIN IMPORT ATP-BINDING PROTEIN HMUV"/>
    <property type="match status" value="1"/>
</dbReference>
<keyword evidence="2" id="KW-1003">Cell membrane</keyword>
<organism evidence="8 9">
    <name type="scientific">Chitinibacter fontanus</name>
    <dbReference type="NCBI Taxonomy" id="1737446"/>
    <lineage>
        <taxon>Bacteria</taxon>
        <taxon>Pseudomonadati</taxon>
        <taxon>Pseudomonadota</taxon>
        <taxon>Betaproteobacteria</taxon>
        <taxon>Neisseriales</taxon>
        <taxon>Chitinibacteraceae</taxon>
        <taxon>Chitinibacter</taxon>
    </lineage>
</organism>
<evidence type="ECO:0000313" key="9">
    <source>
        <dbReference type="Proteomes" id="UP000510822"/>
    </source>
</evidence>
<keyword evidence="4 8" id="KW-0067">ATP-binding</keyword>
<keyword evidence="5" id="KW-1278">Translocase</keyword>
<dbReference type="Pfam" id="PF00005">
    <property type="entry name" value="ABC_tran"/>
    <property type="match status" value="1"/>
</dbReference>
<name>A0A7D5ZAT5_9NEIS</name>
<sequence length="259" mass="27791">MLDKVSVRRNAQLILDQISCRLQAGEVLGILGANGAGKSTLLKILASEIRADAGQVTLDGLGITHLSGAALARRRAVLPQQAGLAFNLTVREVVAMGAYPFPELSGSQVNSVISLALQRAEVVHLAERAYPELSGGEQQRVHFARVLVQVLSAPQPGQTRYLLLDEPTASLDPRHQHGLLAAVATLARQENIGVAVVLHDVNLAARWCTRIALLASGRLIADGIPADVLQSDNLRQTYQLEAQVISHPHQPDMPLVLFC</sequence>
<dbReference type="EMBL" id="CP058952">
    <property type="protein sequence ID" value="QLI83303.1"/>
    <property type="molecule type" value="Genomic_DNA"/>
</dbReference>
<comment type="function">
    <text evidence="6">Part of the ABC transporter complex HmuTUV involved in hemin import. Responsible for energy coupling to the transport system.</text>
</comment>
<keyword evidence="1" id="KW-0813">Transport</keyword>
<keyword evidence="9" id="KW-1185">Reference proteome</keyword>
<dbReference type="InterPro" id="IPR003593">
    <property type="entry name" value="AAA+_ATPase"/>
</dbReference>
<evidence type="ECO:0000256" key="2">
    <source>
        <dbReference type="ARBA" id="ARBA00022475"/>
    </source>
</evidence>
<evidence type="ECO:0000313" key="8">
    <source>
        <dbReference type="EMBL" id="QLI83303.1"/>
    </source>
</evidence>
<evidence type="ECO:0000256" key="6">
    <source>
        <dbReference type="ARBA" id="ARBA00037066"/>
    </source>
</evidence>
<proteinExistence type="predicted"/>
<dbReference type="Gene3D" id="3.40.50.300">
    <property type="entry name" value="P-loop containing nucleotide triphosphate hydrolases"/>
    <property type="match status" value="1"/>
</dbReference>
<dbReference type="CDD" id="cd03214">
    <property type="entry name" value="ABC_Iron-Siderophores_B12_Hemin"/>
    <property type="match status" value="1"/>
</dbReference>
<dbReference type="GO" id="GO:0005524">
    <property type="term" value="F:ATP binding"/>
    <property type="evidence" value="ECO:0007669"/>
    <property type="project" value="UniProtKB-KW"/>
</dbReference>
<keyword evidence="2" id="KW-0472">Membrane</keyword>
<accession>A0A7D5ZAT5</accession>
<protein>
    <submittedName>
        <fullName evidence="8">Heme ABC transporter ATP-binding protein</fullName>
    </submittedName>
</protein>
<evidence type="ECO:0000256" key="3">
    <source>
        <dbReference type="ARBA" id="ARBA00022741"/>
    </source>
</evidence>
<evidence type="ECO:0000259" key="7">
    <source>
        <dbReference type="PROSITE" id="PS50893"/>
    </source>
</evidence>
<evidence type="ECO:0000256" key="4">
    <source>
        <dbReference type="ARBA" id="ARBA00022840"/>
    </source>
</evidence>
<evidence type="ECO:0000256" key="5">
    <source>
        <dbReference type="ARBA" id="ARBA00022967"/>
    </source>
</evidence>
<reference evidence="8 9" key="1">
    <citation type="journal article" date="2016" name="Int. J. Syst. Evol. Microbiol.">
        <title>Chitinibacter fontanus sp. nov., isolated from a spring.</title>
        <authorList>
            <person name="Sheu S.Y."/>
            <person name="Li Y.S."/>
            <person name="Young C.C."/>
            <person name="Chen W.M."/>
        </authorList>
    </citation>
    <scope>NUCLEOTIDE SEQUENCE [LARGE SCALE GENOMIC DNA]</scope>
    <source>
        <strain evidence="8 9">STM-7</strain>
    </source>
</reference>
<keyword evidence="3" id="KW-0547">Nucleotide-binding</keyword>
<dbReference type="KEGG" id="cfon:HZU75_14255"/>
<dbReference type="SUPFAM" id="SSF52540">
    <property type="entry name" value="P-loop containing nucleoside triphosphate hydrolases"/>
    <property type="match status" value="1"/>
</dbReference>
<feature type="domain" description="ABC transporter" evidence="7">
    <location>
        <begin position="2"/>
        <end position="241"/>
    </location>
</feature>
<dbReference type="PROSITE" id="PS50893">
    <property type="entry name" value="ABC_TRANSPORTER_2"/>
    <property type="match status" value="1"/>
</dbReference>
<gene>
    <name evidence="8" type="ORF">HZU75_14255</name>
</gene>
<evidence type="ECO:0000256" key="1">
    <source>
        <dbReference type="ARBA" id="ARBA00022448"/>
    </source>
</evidence>
<dbReference type="GO" id="GO:0016887">
    <property type="term" value="F:ATP hydrolysis activity"/>
    <property type="evidence" value="ECO:0007669"/>
    <property type="project" value="InterPro"/>
</dbReference>
<dbReference type="Proteomes" id="UP000510822">
    <property type="component" value="Chromosome"/>
</dbReference>
<dbReference type="PANTHER" id="PTHR42794:SF1">
    <property type="entry name" value="HEMIN IMPORT ATP-BINDING PROTEIN HMUV"/>
    <property type="match status" value="1"/>
</dbReference>
<dbReference type="InterPro" id="IPR003439">
    <property type="entry name" value="ABC_transporter-like_ATP-bd"/>
</dbReference>
<dbReference type="InterPro" id="IPR027417">
    <property type="entry name" value="P-loop_NTPase"/>
</dbReference>